<evidence type="ECO:0000313" key="1">
    <source>
        <dbReference type="EMBL" id="ROU08691.1"/>
    </source>
</evidence>
<proteinExistence type="predicted"/>
<dbReference type="Proteomes" id="UP000275910">
    <property type="component" value="Unassembled WGS sequence"/>
</dbReference>
<name>A0A3N2RMT8_LYSEN</name>
<comment type="caution">
    <text evidence="1">The sequence shown here is derived from an EMBL/GenBank/DDBJ whole genome shotgun (WGS) entry which is preliminary data.</text>
</comment>
<dbReference type="AlphaFoldDB" id="A0A3N2RMT8"/>
<protein>
    <submittedName>
        <fullName evidence="1">Uncharacterized protein</fullName>
    </submittedName>
</protein>
<evidence type="ECO:0000313" key="2">
    <source>
        <dbReference type="Proteomes" id="UP000275910"/>
    </source>
</evidence>
<reference evidence="1 2" key="1">
    <citation type="submission" date="2018-10" db="EMBL/GenBank/DDBJ databases">
        <title>The genome of Lysobacter enzymogenes OH11.</title>
        <authorList>
            <person name="Liu F."/>
            <person name="Zhao Y."/>
            <person name="Qian G."/>
            <person name="Chen Y."/>
            <person name="Xu H."/>
        </authorList>
    </citation>
    <scope>NUCLEOTIDE SEQUENCE [LARGE SCALE GENOMIC DNA]</scope>
    <source>
        <strain evidence="1 2">OH11</strain>
    </source>
</reference>
<gene>
    <name evidence="1" type="ORF">D9T17_03300</name>
</gene>
<dbReference type="RefSeq" id="WP_123646092.1">
    <property type="nucleotide sequence ID" value="NZ_RCTY01000010.1"/>
</dbReference>
<sequence length="116" mass="11721">MNTIAEANTFSRSTADSAVSLLCALPTPAPTLAPMLPCAPDSALPARVAKVSRSQAAASSLSQVCCSRSEAALAIVPELLPEAAMPLLCALPTPAPTLTPMLPLALDNALPSRVAS</sequence>
<organism evidence="1 2">
    <name type="scientific">Lysobacter enzymogenes</name>
    <dbReference type="NCBI Taxonomy" id="69"/>
    <lineage>
        <taxon>Bacteria</taxon>
        <taxon>Pseudomonadati</taxon>
        <taxon>Pseudomonadota</taxon>
        <taxon>Gammaproteobacteria</taxon>
        <taxon>Lysobacterales</taxon>
        <taxon>Lysobacteraceae</taxon>
        <taxon>Lysobacter</taxon>
    </lineage>
</organism>
<accession>A0A3N2RMT8</accession>
<dbReference type="EMBL" id="RCTY01000010">
    <property type="protein sequence ID" value="ROU08691.1"/>
    <property type="molecule type" value="Genomic_DNA"/>
</dbReference>